<comment type="caution">
    <text evidence="1">The sequence shown here is derived from an EMBL/GenBank/DDBJ whole genome shotgun (WGS) entry which is preliminary data.</text>
</comment>
<dbReference type="Proteomes" id="UP000647416">
    <property type="component" value="Unassembled WGS sequence"/>
</dbReference>
<proteinExistence type="predicted"/>
<accession>A0A926F8M8</accession>
<dbReference type="SUPFAM" id="SSF102405">
    <property type="entry name" value="MCP/YpsA-like"/>
    <property type="match status" value="1"/>
</dbReference>
<dbReference type="Pfam" id="PF06908">
    <property type="entry name" value="YpsA"/>
    <property type="match status" value="1"/>
</dbReference>
<evidence type="ECO:0000313" key="2">
    <source>
        <dbReference type="Proteomes" id="UP000647416"/>
    </source>
</evidence>
<dbReference type="EMBL" id="JACRTE010000008">
    <property type="protein sequence ID" value="MBC8596771.1"/>
    <property type="molecule type" value="Genomic_DNA"/>
</dbReference>
<evidence type="ECO:0000313" key="1">
    <source>
        <dbReference type="EMBL" id="MBC8596771.1"/>
    </source>
</evidence>
<dbReference type="AlphaFoldDB" id="A0A926F8M8"/>
<dbReference type="InterPro" id="IPR010697">
    <property type="entry name" value="YspA"/>
</dbReference>
<dbReference type="Gene3D" id="3.40.50.450">
    <property type="match status" value="1"/>
</dbReference>
<protein>
    <submittedName>
        <fullName evidence="1">DUF1273 family protein</fullName>
    </submittedName>
</protein>
<sequence length="170" mass="20330">MNDKLHCCCFFGHRKIKETNELKKAVYDAVEDLITTHGVDIFLFGSKSRFDDLCHSIVTELKEKYPHIKRIYVRAEFPYIDDSYRNYLLERFEDTYYPEKMIDAGKAAYIERNYEMINKSKYCIVFYDENYVPPKRKHSRKDLIEYQPQSGTKLAYEYAVKKCVVINTKK</sequence>
<gene>
    <name evidence="1" type="ORF">H8706_07790</name>
</gene>
<dbReference type="RefSeq" id="WP_262432166.1">
    <property type="nucleotide sequence ID" value="NZ_JACRTE010000008.1"/>
</dbReference>
<organism evidence="1 2">
    <name type="scientific">Qingrenia yutianensis</name>
    <dbReference type="NCBI Taxonomy" id="2763676"/>
    <lineage>
        <taxon>Bacteria</taxon>
        <taxon>Bacillati</taxon>
        <taxon>Bacillota</taxon>
        <taxon>Clostridia</taxon>
        <taxon>Eubacteriales</taxon>
        <taxon>Oscillospiraceae</taxon>
        <taxon>Qingrenia</taxon>
    </lineage>
</organism>
<keyword evidence="2" id="KW-1185">Reference proteome</keyword>
<name>A0A926F8M8_9FIRM</name>
<reference evidence="1" key="1">
    <citation type="submission" date="2020-08" db="EMBL/GenBank/DDBJ databases">
        <title>Genome public.</title>
        <authorList>
            <person name="Liu C."/>
            <person name="Sun Q."/>
        </authorList>
    </citation>
    <scope>NUCLEOTIDE SEQUENCE</scope>
    <source>
        <strain evidence="1">NSJ-50</strain>
    </source>
</reference>